<dbReference type="InterPro" id="IPR003593">
    <property type="entry name" value="AAA+_ATPase"/>
</dbReference>
<evidence type="ECO:0000313" key="4">
    <source>
        <dbReference type="EMBL" id="TQM76476.1"/>
    </source>
</evidence>
<dbReference type="InterPro" id="IPR041664">
    <property type="entry name" value="AAA_16"/>
</dbReference>
<evidence type="ECO:0000256" key="2">
    <source>
        <dbReference type="ARBA" id="ARBA00022840"/>
    </source>
</evidence>
<keyword evidence="1" id="KW-0547">Nucleotide-binding</keyword>
<dbReference type="PANTHER" id="PTHR16305">
    <property type="entry name" value="TESTICULAR SOLUBLE ADENYLYL CYCLASE"/>
    <property type="match status" value="1"/>
</dbReference>
<dbReference type="AlphaFoldDB" id="A0A543J0X5"/>
<organism evidence="4 5">
    <name type="scientific">Thermopolyspora flexuosa</name>
    <dbReference type="NCBI Taxonomy" id="103836"/>
    <lineage>
        <taxon>Bacteria</taxon>
        <taxon>Bacillati</taxon>
        <taxon>Actinomycetota</taxon>
        <taxon>Actinomycetes</taxon>
        <taxon>Streptosporangiales</taxon>
        <taxon>Streptosporangiaceae</taxon>
        <taxon>Thermopolyspora</taxon>
    </lineage>
</organism>
<dbReference type="InterPro" id="IPR011990">
    <property type="entry name" value="TPR-like_helical_dom_sf"/>
</dbReference>
<dbReference type="PRINTS" id="PR00038">
    <property type="entry name" value="HTHLUXR"/>
</dbReference>
<dbReference type="Pfam" id="PF13191">
    <property type="entry name" value="AAA_16"/>
    <property type="match status" value="1"/>
</dbReference>
<name>A0A543J0X5_9ACTN</name>
<gene>
    <name evidence="4" type="ORF">FHX40_3211</name>
</gene>
<dbReference type="SMART" id="SM00382">
    <property type="entry name" value="AAA"/>
    <property type="match status" value="1"/>
</dbReference>
<keyword evidence="5" id="KW-1185">Reference proteome</keyword>
<reference evidence="4 5" key="1">
    <citation type="submission" date="2019-06" db="EMBL/GenBank/DDBJ databases">
        <title>Sequencing the genomes of 1000 actinobacteria strains.</title>
        <authorList>
            <person name="Klenk H.-P."/>
        </authorList>
    </citation>
    <scope>NUCLEOTIDE SEQUENCE [LARGE SCALE GENOMIC DNA]</scope>
    <source>
        <strain evidence="4 5">DSM 43186</strain>
    </source>
</reference>
<dbReference type="RefSeq" id="WP_142260355.1">
    <property type="nucleotide sequence ID" value="NZ_BMPV01000001.1"/>
</dbReference>
<evidence type="ECO:0000256" key="1">
    <source>
        <dbReference type="ARBA" id="ARBA00022741"/>
    </source>
</evidence>
<protein>
    <submittedName>
        <fullName evidence="4">Regulatory LuxR family protein</fullName>
    </submittedName>
</protein>
<feature type="domain" description="HTH luxR-type" evidence="3">
    <location>
        <begin position="810"/>
        <end position="875"/>
    </location>
</feature>
<dbReference type="InterPro" id="IPR016032">
    <property type="entry name" value="Sig_transdc_resp-reg_C-effctor"/>
</dbReference>
<dbReference type="PROSITE" id="PS00622">
    <property type="entry name" value="HTH_LUXR_1"/>
    <property type="match status" value="1"/>
</dbReference>
<sequence length="876" mass="94121">MEAPAVTSGRGDALRRLVAALSRRPVIVLVLGEAGIGKTYLLAEAARHARQAGVRVLHGRARDFGGGIAYASLVEALSPLHDDPVGGPPLRALLDAIDEAALGGPAGAPAVLAVRLLESLPGPSLIVIDDAHLADADTLSLLGYLTRRVPRVAVLAAARRPPDLDADETITLAPFTLEETGALLTDLLGRTPDPDTVRRVHADSRGNPWFAQEIARELVHDGSMHGVDPSARRGAVLGRLFQRDRNGRNLARVLAALRRTRPAYPTDLEVLAEVAGLRPEEAEAAFDGLVRDGIVVSTEDGAHEFAHPLVAEALYADLGPAERRRVHKRIAELLSRQGLRGTRSVLEWATHVAEGGTVPEALAAALRAADVTRVTAPLSAAHWYGRAARLAAPEDRGGLLSRQARSYWKGSRPREAVEAGLRALELLEPGRRRVRTAYTVVHAATTLGRYDQALRVIEEQLPHADDPTALLAQRAALEAQFNRDSAESARLAWAGLDDAPPEDRLVTLTSLSQHALITGDWRRGERAAELLVTGSVALPPVARMTALETAAHLLAIAGVRTRALGLLEQAGEIRDALGWGDIAGQARHTMALLRRLGGEWERALADIAASAEDMAEAGLAESLAIVRNIQLDILLARGRYDEAERILAEPPPESPMQLGMRTVYAARLALSRGDRRRAERLLDEALASGPPEVVHRALAVRATLHVNAGERALAREASVRLDEAACHGTPRARLAAHLCAAACGDRERAEVALELARGDGLVFEEAKARLVLGELGDLAQLQRAHAIFRELGAAPWKERAARRLREAGLAPAPTLALTPAERRVAQLVAVGRSNPEIAEELHYSRKTVEVYLSRVYAKTGLRSRVELALAVDRGEI</sequence>
<dbReference type="PANTHER" id="PTHR16305:SF35">
    <property type="entry name" value="TRANSCRIPTIONAL ACTIVATOR DOMAIN"/>
    <property type="match status" value="1"/>
</dbReference>
<dbReference type="InterPro" id="IPR036388">
    <property type="entry name" value="WH-like_DNA-bd_sf"/>
</dbReference>
<proteinExistence type="predicted"/>
<dbReference type="Proteomes" id="UP000319213">
    <property type="component" value="Unassembled WGS sequence"/>
</dbReference>
<dbReference type="SUPFAM" id="SSF52540">
    <property type="entry name" value="P-loop containing nucleoside triphosphate hydrolases"/>
    <property type="match status" value="1"/>
</dbReference>
<dbReference type="GO" id="GO:0005737">
    <property type="term" value="C:cytoplasm"/>
    <property type="evidence" value="ECO:0007669"/>
    <property type="project" value="TreeGrafter"/>
</dbReference>
<dbReference type="GO" id="GO:0003677">
    <property type="term" value="F:DNA binding"/>
    <property type="evidence" value="ECO:0007669"/>
    <property type="project" value="InterPro"/>
</dbReference>
<accession>A0A543J0X5</accession>
<dbReference type="SUPFAM" id="SSF48452">
    <property type="entry name" value="TPR-like"/>
    <property type="match status" value="1"/>
</dbReference>
<evidence type="ECO:0000313" key="5">
    <source>
        <dbReference type="Proteomes" id="UP000319213"/>
    </source>
</evidence>
<dbReference type="InterPro" id="IPR000792">
    <property type="entry name" value="Tscrpt_reg_LuxR_C"/>
</dbReference>
<comment type="caution">
    <text evidence="4">The sequence shown here is derived from an EMBL/GenBank/DDBJ whole genome shotgun (WGS) entry which is preliminary data.</text>
</comment>
<dbReference type="InterPro" id="IPR027417">
    <property type="entry name" value="P-loop_NTPase"/>
</dbReference>
<dbReference type="PROSITE" id="PS50043">
    <property type="entry name" value="HTH_LUXR_2"/>
    <property type="match status" value="1"/>
</dbReference>
<dbReference type="Gene3D" id="3.40.50.300">
    <property type="entry name" value="P-loop containing nucleotide triphosphate hydrolases"/>
    <property type="match status" value="1"/>
</dbReference>
<keyword evidence="2" id="KW-0067">ATP-binding</keyword>
<dbReference type="GO" id="GO:0005524">
    <property type="term" value="F:ATP binding"/>
    <property type="evidence" value="ECO:0007669"/>
    <property type="project" value="UniProtKB-KW"/>
</dbReference>
<dbReference type="GO" id="GO:0004016">
    <property type="term" value="F:adenylate cyclase activity"/>
    <property type="evidence" value="ECO:0007669"/>
    <property type="project" value="TreeGrafter"/>
</dbReference>
<dbReference type="SUPFAM" id="SSF46894">
    <property type="entry name" value="C-terminal effector domain of the bipartite response regulators"/>
    <property type="match status" value="1"/>
</dbReference>
<dbReference type="CDD" id="cd06170">
    <property type="entry name" value="LuxR_C_like"/>
    <property type="match status" value="1"/>
</dbReference>
<dbReference type="EMBL" id="VFPQ01000001">
    <property type="protein sequence ID" value="TQM76476.1"/>
    <property type="molecule type" value="Genomic_DNA"/>
</dbReference>
<dbReference type="OrthoDB" id="5476461at2"/>
<dbReference type="Pfam" id="PF00196">
    <property type="entry name" value="GerE"/>
    <property type="match status" value="1"/>
</dbReference>
<evidence type="ECO:0000259" key="3">
    <source>
        <dbReference type="PROSITE" id="PS50043"/>
    </source>
</evidence>
<dbReference type="Gene3D" id="1.10.10.10">
    <property type="entry name" value="Winged helix-like DNA-binding domain superfamily/Winged helix DNA-binding domain"/>
    <property type="match status" value="1"/>
</dbReference>
<dbReference type="SMART" id="SM00421">
    <property type="entry name" value="HTH_LUXR"/>
    <property type="match status" value="1"/>
</dbReference>
<dbReference type="GO" id="GO:0006355">
    <property type="term" value="P:regulation of DNA-templated transcription"/>
    <property type="evidence" value="ECO:0007669"/>
    <property type="project" value="InterPro"/>
</dbReference>